<keyword evidence="2" id="KW-1185">Reference proteome</keyword>
<name>A0A4R3MJZ5_9FIRM</name>
<protein>
    <submittedName>
        <fullName evidence="1">Uncharacterized protein</fullName>
    </submittedName>
</protein>
<gene>
    <name evidence="1" type="ORF">EDC18_10576</name>
</gene>
<organism evidence="1 2">
    <name type="scientific">Natranaerovirga pectinivora</name>
    <dbReference type="NCBI Taxonomy" id="682400"/>
    <lineage>
        <taxon>Bacteria</taxon>
        <taxon>Bacillati</taxon>
        <taxon>Bacillota</taxon>
        <taxon>Clostridia</taxon>
        <taxon>Lachnospirales</taxon>
        <taxon>Natranaerovirgaceae</taxon>
        <taxon>Natranaerovirga</taxon>
    </lineage>
</organism>
<comment type="caution">
    <text evidence="1">The sequence shown here is derived from an EMBL/GenBank/DDBJ whole genome shotgun (WGS) entry which is preliminary data.</text>
</comment>
<sequence>MDGYEKLANAIVVQAVKDYRSAEHSSIRRSIERFFRSQWFQALTSIDGEKLIKDLRRELNQE</sequence>
<evidence type="ECO:0000313" key="2">
    <source>
        <dbReference type="Proteomes" id="UP000294902"/>
    </source>
</evidence>
<reference evidence="1 2" key="1">
    <citation type="submission" date="2019-03" db="EMBL/GenBank/DDBJ databases">
        <title>Genomic Encyclopedia of Type Strains, Phase IV (KMG-IV): sequencing the most valuable type-strain genomes for metagenomic binning, comparative biology and taxonomic classification.</title>
        <authorList>
            <person name="Goeker M."/>
        </authorList>
    </citation>
    <scope>NUCLEOTIDE SEQUENCE [LARGE SCALE GENOMIC DNA]</scope>
    <source>
        <strain evidence="1 2">DSM 24629</strain>
    </source>
</reference>
<dbReference type="Proteomes" id="UP000294902">
    <property type="component" value="Unassembled WGS sequence"/>
</dbReference>
<dbReference type="EMBL" id="SMAL01000005">
    <property type="protein sequence ID" value="TCT14595.1"/>
    <property type="molecule type" value="Genomic_DNA"/>
</dbReference>
<evidence type="ECO:0000313" key="1">
    <source>
        <dbReference type="EMBL" id="TCT14595.1"/>
    </source>
</evidence>
<proteinExistence type="predicted"/>
<dbReference type="RefSeq" id="WP_132252190.1">
    <property type="nucleotide sequence ID" value="NZ_SMAL01000005.1"/>
</dbReference>
<accession>A0A4R3MJZ5</accession>
<dbReference type="AlphaFoldDB" id="A0A4R3MJZ5"/>